<feature type="compositionally biased region" description="Acidic residues" evidence="2">
    <location>
        <begin position="1129"/>
        <end position="1154"/>
    </location>
</feature>
<evidence type="ECO:0000313" key="3">
    <source>
        <dbReference type="EMBL" id="KAF0685103.1"/>
    </source>
</evidence>
<dbReference type="GO" id="GO:0005815">
    <property type="term" value="C:microtubule organizing center"/>
    <property type="evidence" value="ECO:0007669"/>
    <property type="project" value="TreeGrafter"/>
</dbReference>
<feature type="coiled-coil region" evidence="1">
    <location>
        <begin position="595"/>
        <end position="629"/>
    </location>
</feature>
<reference evidence="4 5" key="1">
    <citation type="submission" date="2019-03" db="EMBL/GenBank/DDBJ databases">
        <authorList>
            <person name="Gaulin E."/>
            <person name="Dumas B."/>
        </authorList>
    </citation>
    <scope>NUCLEOTIDE SEQUENCE [LARGE SCALE GENOMIC DNA]</scope>
    <source>
        <strain evidence="4">CBS 568.67</strain>
    </source>
</reference>
<keyword evidence="1" id="KW-0175">Coiled coil</keyword>
<feature type="compositionally biased region" description="Polar residues" evidence="2">
    <location>
        <begin position="63"/>
        <end position="78"/>
    </location>
</feature>
<feature type="compositionally biased region" description="Acidic residues" evidence="2">
    <location>
        <begin position="1257"/>
        <end position="1280"/>
    </location>
</feature>
<dbReference type="GO" id="GO:0045111">
    <property type="term" value="C:intermediate filament cytoskeleton"/>
    <property type="evidence" value="ECO:0007669"/>
    <property type="project" value="TreeGrafter"/>
</dbReference>
<dbReference type="Proteomes" id="UP000332933">
    <property type="component" value="Unassembled WGS sequence"/>
</dbReference>
<feature type="compositionally biased region" description="Polar residues" evidence="2">
    <location>
        <begin position="347"/>
        <end position="368"/>
    </location>
</feature>
<name>A0A485LLH1_9STRA</name>
<reference evidence="3" key="2">
    <citation type="submission" date="2019-06" db="EMBL/GenBank/DDBJ databases">
        <title>Genomics analysis of Aphanomyces spp. identifies a new class of oomycete effector associated with host adaptation.</title>
        <authorList>
            <person name="Gaulin E."/>
        </authorList>
    </citation>
    <scope>NUCLEOTIDE SEQUENCE</scope>
    <source>
        <strain evidence="3">CBS 578.67</strain>
    </source>
</reference>
<dbReference type="InterPro" id="IPR026081">
    <property type="entry name" value="DISC1"/>
</dbReference>
<feature type="coiled-coil region" evidence="1">
    <location>
        <begin position="986"/>
        <end position="1070"/>
    </location>
</feature>
<dbReference type="EMBL" id="CAADRA010007246">
    <property type="protein sequence ID" value="VFT99627.1"/>
    <property type="molecule type" value="Genomic_DNA"/>
</dbReference>
<feature type="compositionally biased region" description="Basic and acidic residues" evidence="2">
    <location>
        <begin position="1316"/>
        <end position="1340"/>
    </location>
</feature>
<keyword evidence="5" id="KW-1185">Reference proteome</keyword>
<feature type="compositionally biased region" description="Acidic residues" evidence="2">
    <location>
        <begin position="1341"/>
        <end position="1354"/>
    </location>
</feature>
<feature type="compositionally biased region" description="Basic and acidic residues" evidence="2">
    <location>
        <begin position="722"/>
        <end position="741"/>
    </location>
</feature>
<evidence type="ECO:0000256" key="1">
    <source>
        <dbReference type="SAM" id="Coils"/>
    </source>
</evidence>
<evidence type="ECO:0000313" key="4">
    <source>
        <dbReference type="EMBL" id="VFT99627.1"/>
    </source>
</evidence>
<organism evidence="4 5">
    <name type="scientific">Aphanomyces stellatus</name>
    <dbReference type="NCBI Taxonomy" id="120398"/>
    <lineage>
        <taxon>Eukaryota</taxon>
        <taxon>Sar</taxon>
        <taxon>Stramenopiles</taxon>
        <taxon>Oomycota</taxon>
        <taxon>Saprolegniomycetes</taxon>
        <taxon>Saprolegniales</taxon>
        <taxon>Verrucalvaceae</taxon>
        <taxon>Aphanomyces</taxon>
    </lineage>
</organism>
<proteinExistence type="predicted"/>
<feature type="region of interest" description="Disordered" evidence="2">
    <location>
        <begin position="720"/>
        <end position="741"/>
    </location>
</feature>
<feature type="compositionally biased region" description="Acidic residues" evidence="2">
    <location>
        <begin position="1287"/>
        <end position="1315"/>
    </location>
</feature>
<feature type="region of interest" description="Disordered" evidence="2">
    <location>
        <begin position="1098"/>
        <end position="1361"/>
    </location>
</feature>
<feature type="compositionally biased region" description="Low complexity" evidence="2">
    <location>
        <begin position="1186"/>
        <end position="1220"/>
    </location>
</feature>
<feature type="region of interest" description="Disordered" evidence="2">
    <location>
        <begin position="1"/>
        <end position="166"/>
    </location>
</feature>
<gene>
    <name evidence="4" type="primary">Aste57867_22977</name>
    <name evidence="3" type="ORF">As57867_022906</name>
    <name evidence="4" type="ORF">ASTE57867_22977</name>
</gene>
<evidence type="ECO:0000256" key="2">
    <source>
        <dbReference type="SAM" id="MobiDB-lite"/>
    </source>
</evidence>
<dbReference type="PANTHER" id="PTHR14332">
    <property type="entry name" value="DISRUPTED IN SCHIZOPHRENIA 1 PROTEIN"/>
    <property type="match status" value="1"/>
</dbReference>
<protein>
    <submittedName>
        <fullName evidence="4">Aste57867_22977 protein</fullName>
    </submittedName>
</protein>
<sequence>MLGRFFNKKEEPKASRPPHAVGPPQARPPAAAEESGAGGGGGGFFNLPPPVSSHPGGAAPQPQGFTNPNNAYNQSPAKTQGVAGLPQPSYGGLNPNNPYQRPGVPPAQPGGAAPSLFGGMNVKQSTEHAPPPSMPLGGGGGSLFSGLDLGGSASAPSPPVSNASPMSLSALNIPSATPIVPEATAPKRGPRSSGFNYLDVAPPDAAAAPSPPLVQIPIPKGVTKKKKPSFRPGFGRQLSEESIAALQRGDLKDEDVVAEDTAAPPPPLAKSTSSGGSKRSVLSGLTVHAPDDPPTHTTTSGSSKSILSGMTVQRASTGSDNLSSLLEGMAIRNIATGATIKPLSGAAPSTSSARTLSPRGSTGSSMLASSPRHGKAPTPRKSLPSFATQLAASAVPPPTTPAERVAAIIRDFDAAAAAFTAGMAQFKGEEAHIGSRKEVLTKQIAQYTLDLHEVEASQVQAAEDEDFEKADALNATIEKIRHIQMLSQSDLRKCEQDLGQMAKQKEKLVLAHVRSAKGALNAITKFEDERATAYADLATEARTFKQTERRRFAFEQQRVATELHHVTVNMGHLNDEKAEIEGSIAAQCVDEVESRAALLEEKDTVVAEIEALEAKLAALRAHVVELDAGIATADAGIQVVRNKFSRQLKRLSDREKSILKTKKEVEADELAMHRQEEAFAAKKDDFSAKLKALATQVLSVQTELRVAAIVVKLAEDQNSARQAKDERAKKHEAQLKSLRDEAAESEKHWTLLKNQQADLQKKLNGFRTLIMTAGTTLPQLEAEKKAAAAERNFKEAARLSKDIKQLEKDRAGADEQIEVLGMEIKDLDERIATRAADYEAKTAAFDEMEKSLELATLDGLYDAHHDLRVVMRQLTKYESPSWAAGVDFRATTLALVQAEFDAVVSEIEVLEDKHNVEPFVKDLADEVPEKPLVLLEEAESDDDVTAAEAAAAATDGHDVAPRESIDAARMSLDASGALPSVAALTADALVQKIAQVEGEIEAATENEDYELAAHLDEELEEWKERLAAAQAETKKEAASGPSDAQLRAELETLQDTIKALAGQIEHATEEEEYEIAAHLDEELVAAQTRKTEIQLQLAQNDAEDEGRRPVVHQEDEAPVVASDSVAETEVVDDEAEHAEPDHDVDDDDDDEEYEDVHSPPTESTPSLFAGLESKPAGALFGGLSIAPATSPDAASAAPTSLFGGLSLGSSSTVPSSAPLFGGLTVTAAPIESNDHDDEEAETSVVVEDETHAQVDAHDDDDDAEDDEVQVDAKEEEVEVEVDAKETEVEEDQEADRDEEHDVDAEEEELLDEEAHEEEKVHEEEVMHEEKDIHGKEGQHDVEEEESYEEDEETSPEPPAAAPVVETNGAAVVGGSLFAGMALNATDAPSTGGRSLFGGLSVAPTVTTDDDAASEAPASTSLFGGQSMLPKSPIVLAPVDSTLEGPRSPSAMSPTTSLFGGLSLASTEVAVEPNIAMLGTASESTLFGGLSLAPPQHPAMIAAVKPLEIPSPLADDDHVVIPSSEHNGHAAAAADDDDDE</sequence>
<evidence type="ECO:0000313" key="5">
    <source>
        <dbReference type="Proteomes" id="UP000332933"/>
    </source>
</evidence>
<feature type="compositionally biased region" description="Low complexity" evidence="2">
    <location>
        <begin position="295"/>
        <end position="305"/>
    </location>
</feature>
<dbReference type="OrthoDB" id="79523at2759"/>
<dbReference type="PANTHER" id="PTHR14332:SF3">
    <property type="entry name" value="DISRUPTED IN SCHIZOPHRENIA 1 PROTEIN"/>
    <property type="match status" value="1"/>
</dbReference>
<feature type="compositionally biased region" description="Basic and acidic residues" evidence="2">
    <location>
        <begin position="1105"/>
        <end position="1115"/>
    </location>
</feature>
<feature type="coiled-coil region" evidence="1">
    <location>
        <begin position="779"/>
        <end position="823"/>
    </location>
</feature>
<feature type="compositionally biased region" description="Low complexity" evidence="2">
    <location>
        <begin position="144"/>
        <end position="166"/>
    </location>
</feature>
<dbReference type="EMBL" id="VJMH01007220">
    <property type="protein sequence ID" value="KAF0685103.1"/>
    <property type="molecule type" value="Genomic_DNA"/>
</dbReference>
<feature type="region of interest" description="Disordered" evidence="2">
    <location>
        <begin position="1520"/>
        <end position="1539"/>
    </location>
</feature>
<feature type="region of interest" description="Disordered" evidence="2">
    <location>
        <begin position="341"/>
        <end position="382"/>
    </location>
</feature>
<accession>A0A485LLH1</accession>
<dbReference type="GO" id="GO:0005874">
    <property type="term" value="C:microtubule"/>
    <property type="evidence" value="ECO:0007669"/>
    <property type="project" value="TreeGrafter"/>
</dbReference>
<feature type="region of interest" description="Disordered" evidence="2">
    <location>
        <begin position="203"/>
        <end position="307"/>
    </location>
</feature>